<comment type="caution">
    <text evidence="1">The sequence shown here is derived from an EMBL/GenBank/DDBJ whole genome shotgun (WGS) entry which is preliminary data.</text>
</comment>
<evidence type="ECO:0000313" key="1">
    <source>
        <dbReference type="EMBL" id="GIX84179.1"/>
    </source>
</evidence>
<gene>
    <name evidence="1" type="ORF">CEXT_390711</name>
</gene>
<keyword evidence="2" id="KW-1185">Reference proteome</keyword>
<organism evidence="1 2">
    <name type="scientific">Caerostris extrusa</name>
    <name type="common">Bark spider</name>
    <name type="synonym">Caerostris bankana</name>
    <dbReference type="NCBI Taxonomy" id="172846"/>
    <lineage>
        <taxon>Eukaryota</taxon>
        <taxon>Metazoa</taxon>
        <taxon>Ecdysozoa</taxon>
        <taxon>Arthropoda</taxon>
        <taxon>Chelicerata</taxon>
        <taxon>Arachnida</taxon>
        <taxon>Araneae</taxon>
        <taxon>Araneomorphae</taxon>
        <taxon>Entelegynae</taxon>
        <taxon>Araneoidea</taxon>
        <taxon>Araneidae</taxon>
        <taxon>Caerostris</taxon>
    </lineage>
</organism>
<reference evidence="1 2" key="1">
    <citation type="submission" date="2021-06" db="EMBL/GenBank/DDBJ databases">
        <title>Caerostris extrusa draft genome.</title>
        <authorList>
            <person name="Kono N."/>
            <person name="Arakawa K."/>
        </authorList>
    </citation>
    <scope>NUCLEOTIDE SEQUENCE [LARGE SCALE GENOMIC DNA]</scope>
</reference>
<accession>A0AAV4NL19</accession>
<name>A0AAV4NL19_CAEEX</name>
<evidence type="ECO:0000313" key="2">
    <source>
        <dbReference type="Proteomes" id="UP001054945"/>
    </source>
</evidence>
<dbReference type="EMBL" id="BPLR01020937">
    <property type="protein sequence ID" value="GIX84179.1"/>
    <property type="molecule type" value="Genomic_DNA"/>
</dbReference>
<sequence length="94" mass="10709">MSMKSVYQVRKEKFFNTSKDTSVLNKRSETFLLPSLCFFPIVSLLRKHSIACLHLQLFNGMRACKSNLFSINDRFSIDSDGISVGWCSSVLLHS</sequence>
<dbReference type="Proteomes" id="UP001054945">
    <property type="component" value="Unassembled WGS sequence"/>
</dbReference>
<dbReference type="AlphaFoldDB" id="A0AAV4NL19"/>
<protein>
    <submittedName>
        <fullName evidence="1">Uncharacterized protein</fullName>
    </submittedName>
</protein>
<proteinExistence type="predicted"/>